<dbReference type="InterPro" id="IPR032675">
    <property type="entry name" value="LRR_dom_sf"/>
</dbReference>
<dbReference type="AlphaFoldDB" id="A0A9D3UWL2"/>
<sequence length="153" mass="17097">MITIRKCENLKCLFPITLAHGDIPELYRLELENITQLEQVFGGEDMGEDEEKVIHLPQLSNLVLSKLPNLVSFSPAGYHFVFPSLVKLEVTYCPDITTRFSVDSENSVHAKTQASQSVDEIIVEESTTAQETAWPIGSDINWRSEGGVECSIQ</sequence>
<dbReference type="EMBL" id="JAIQCV010000009">
    <property type="protein sequence ID" value="KAH1063575.1"/>
    <property type="molecule type" value="Genomic_DNA"/>
</dbReference>
<keyword evidence="3" id="KW-1185">Reference proteome</keyword>
<reference evidence="2 3" key="1">
    <citation type="journal article" date="2021" name="Plant Biotechnol. J.">
        <title>Multi-omics assisted identification of the key and species-specific regulatory components of drought-tolerant mechanisms in Gossypium stocksii.</title>
        <authorList>
            <person name="Yu D."/>
            <person name="Ke L."/>
            <person name="Zhang D."/>
            <person name="Wu Y."/>
            <person name="Sun Y."/>
            <person name="Mei J."/>
            <person name="Sun J."/>
            <person name="Sun Y."/>
        </authorList>
    </citation>
    <scope>NUCLEOTIDE SEQUENCE [LARGE SCALE GENOMIC DNA]</scope>
    <source>
        <strain evidence="3">cv. E1</strain>
        <tissue evidence="2">Leaf</tissue>
    </source>
</reference>
<dbReference type="OrthoDB" id="998547at2759"/>
<dbReference type="Gene3D" id="3.80.10.10">
    <property type="entry name" value="Ribonuclease Inhibitor"/>
    <property type="match status" value="1"/>
</dbReference>
<proteinExistence type="predicted"/>
<feature type="domain" description="Disease resistance protein At4g27190-like leucine-rich repeats" evidence="1">
    <location>
        <begin position="2"/>
        <end position="103"/>
    </location>
</feature>
<protein>
    <recommendedName>
        <fullName evidence="1">Disease resistance protein At4g27190-like leucine-rich repeats domain-containing protein</fullName>
    </recommendedName>
</protein>
<evidence type="ECO:0000313" key="2">
    <source>
        <dbReference type="EMBL" id="KAH1063575.1"/>
    </source>
</evidence>
<gene>
    <name evidence="2" type="ORF">J1N35_028562</name>
</gene>
<dbReference type="Pfam" id="PF23247">
    <property type="entry name" value="LRR_RPS2"/>
    <property type="match status" value="1"/>
</dbReference>
<name>A0A9D3UWL2_9ROSI</name>
<dbReference type="InterPro" id="IPR057135">
    <property type="entry name" value="At4g27190-like_LRR"/>
</dbReference>
<evidence type="ECO:0000259" key="1">
    <source>
        <dbReference type="Pfam" id="PF23247"/>
    </source>
</evidence>
<comment type="caution">
    <text evidence="2">The sequence shown here is derived from an EMBL/GenBank/DDBJ whole genome shotgun (WGS) entry which is preliminary data.</text>
</comment>
<organism evidence="2 3">
    <name type="scientific">Gossypium stocksii</name>
    <dbReference type="NCBI Taxonomy" id="47602"/>
    <lineage>
        <taxon>Eukaryota</taxon>
        <taxon>Viridiplantae</taxon>
        <taxon>Streptophyta</taxon>
        <taxon>Embryophyta</taxon>
        <taxon>Tracheophyta</taxon>
        <taxon>Spermatophyta</taxon>
        <taxon>Magnoliopsida</taxon>
        <taxon>eudicotyledons</taxon>
        <taxon>Gunneridae</taxon>
        <taxon>Pentapetalae</taxon>
        <taxon>rosids</taxon>
        <taxon>malvids</taxon>
        <taxon>Malvales</taxon>
        <taxon>Malvaceae</taxon>
        <taxon>Malvoideae</taxon>
        <taxon>Gossypium</taxon>
    </lineage>
</organism>
<evidence type="ECO:0000313" key="3">
    <source>
        <dbReference type="Proteomes" id="UP000828251"/>
    </source>
</evidence>
<accession>A0A9D3UWL2</accession>
<dbReference type="Proteomes" id="UP000828251">
    <property type="component" value="Unassembled WGS sequence"/>
</dbReference>